<comment type="subcellular location">
    <subcellularLocation>
        <location evidence="3">Cytoplasm</location>
    </subcellularLocation>
</comment>
<dbReference type="PANTHER" id="PTHR33643">
    <property type="entry name" value="UREASE ACCESSORY PROTEIN D"/>
    <property type="match status" value="1"/>
</dbReference>
<dbReference type="Pfam" id="PF01774">
    <property type="entry name" value="UreD"/>
    <property type="match status" value="1"/>
</dbReference>
<keyword evidence="2 3" id="KW-0143">Chaperone</keyword>
<protein>
    <recommendedName>
        <fullName evidence="3">Urease accessory protein UreD</fullName>
    </recommendedName>
</protein>
<evidence type="ECO:0000313" key="5">
    <source>
        <dbReference type="Proteomes" id="UP001596233"/>
    </source>
</evidence>
<gene>
    <name evidence="3" type="primary">ureD</name>
    <name evidence="4" type="ORF">ACFP56_17865</name>
</gene>
<keyword evidence="3" id="KW-0996">Nickel insertion</keyword>
<proteinExistence type="inferred from homology"/>
<comment type="similarity">
    <text evidence="1 3">Belongs to the UreD family.</text>
</comment>
<dbReference type="EMBL" id="JBHSTE010000006">
    <property type="protein sequence ID" value="MFC6334499.1"/>
    <property type="molecule type" value="Genomic_DNA"/>
</dbReference>
<evidence type="ECO:0000256" key="3">
    <source>
        <dbReference type="HAMAP-Rule" id="MF_01384"/>
    </source>
</evidence>
<evidence type="ECO:0000313" key="4">
    <source>
        <dbReference type="EMBL" id="MFC6334499.1"/>
    </source>
</evidence>
<comment type="function">
    <text evidence="3">Required for maturation of urease via the functional incorporation of the urease nickel metallocenter.</text>
</comment>
<evidence type="ECO:0000256" key="2">
    <source>
        <dbReference type="ARBA" id="ARBA00023186"/>
    </source>
</evidence>
<dbReference type="Proteomes" id="UP001596233">
    <property type="component" value="Unassembled WGS sequence"/>
</dbReference>
<dbReference type="InterPro" id="IPR002669">
    <property type="entry name" value="UreD"/>
</dbReference>
<organism evidence="4 5">
    <name type="scientific">Paenibacillus septentrionalis</name>
    <dbReference type="NCBI Taxonomy" id="429342"/>
    <lineage>
        <taxon>Bacteria</taxon>
        <taxon>Bacillati</taxon>
        <taxon>Bacillota</taxon>
        <taxon>Bacilli</taxon>
        <taxon>Bacillales</taxon>
        <taxon>Paenibacillaceae</taxon>
        <taxon>Paenibacillus</taxon>
    </lineage>
</organism>
<dbReference type="RefSeq" id="WP_379237089.1">
    <property type="nucleotide sequence ID" value="NZ_JBHSTE010000006.1"/>
</dbReference>
<sequence>MDINRATLRAVCQHVAGKTVLTSRYHETPLKITKTFREPDTNALLMYVMDVSPGLMEGDHYELQLKQQLGTHLVMTNQSFTKVHPALLHGSSTTARFELEEGAKLEYMPEPTIPYKDSMFTGRNEFHLAKDASLIFAEIITPGRTHRDERYQFAQFATTTELYLDGQLVASDRYQLKPGSDAYSAIGVMEQYTHQAVMWIFSPKVNADLLVLLRAELELLARERVLAAASLAEKGGIVVRAVGHSVWKLQQLCQRLWDISREKLWGYPPCLLRK</sequence>
<dbReference type="HAMAP" id="MF_01384">
    <property type="entry name" value="UreD"/>
    <property type="match status" value="1"/>
</dbReference>
<dbReference type="PANTHER" id="PTHR33643:SF1">
    <property type="entry name" value="UREASE ACCESSORY PROTEIN D"/>
    <property type="match status" value="1"/>
</dbReference>
<reference evidence="5" key="1">
    <citation type="journal article" date="2019" name="Int. J. Syst. Evol. Microbiol.">
        <title>The Global Catalogue of Microorganisms (GCM) 10K type strain sequencing project: providing services to taxonomists for standard genome sequencing and annotation.</title>
        <authorList>
            <consortium name="The Broad Institute Genomics Platform"/>
            <consortium name="The Broad Institute Genome Sequencing Center for Infectious Disease"/>
            <person name="Wu L."/>
            <person name="Ma J."/>
        </authorList>
    </citation>
    <scope>NUCLEOTIDE SEQUENCE [LARGE SCALE GENOMIC DNA]</scope>
    <source>
        <strain evidence="5">PCU 280</strain>
    </source>
</reference>
<accession>A0ABW1V6U3</accession>
<evidence type="ECO:0000256" key="1">
    <source>
        <dbReference type="ARBA" id="ARBA00007177"/>
    </source>
</evidence>
<comment type="subunit">
    <text evidence="3">UreD, UreF and UreG form a complex that acts as a GTP-hydrolysis-dependent molecular chaperone, activating the urease apoprotein by helping to assemble the nickel containing metallocenter of UreC. The UreE protein probably delivers the nickel.</text>
</comment>
<comment type="caution">
    <text evidence="4">The sequence shown here is derived from an EMBL/GenBank/DDBJ whole genome shotgun (WGS) entry which is preliminary data.</text>
</comment>
<keyword evidence="3" id="KW-0963">Cytoplasm</keyword>
<keyword evidence="5" id="KW-1185">Reference proteome</keyword>
<name>A0ABW1V6U3_9BACL</name>